<dbReference type="InterPro" id="IPR006212">
    <property type="entry name" value="Furin_repeat"/>
</dbReference>
<dbReference type="SUPFAM" id="SSF57184">
    <property type="entry name" value="Growth factor receptor domain"/>
    <property type="match status" value="1"/>
</dbReference>
<evidence type="ECO:0000313" key="2">
    <source>
        <dbReference type="Proteomes" id="UP000785679"/>
    </source>
</evidence>
<reference evidence="1" key="1">
    <citation type="submission" date="2019-06" db="EMBL/GenBank/DDBJ databases">
        <authorList>
            <person name="Zheng W."/>
        </authorList>
    </citation>
    <scope>NUCLEOTIDE SEQUENCE</scope>
    <source>
        <strain evidence="1">QDHG01</strain>
    </source>
</reference>
<dbReference type="EMBL" id="RRYP01005431">
    <property type="protein sequence ID" value="TNV82037.1"/>
    <property type="molecule type" value="Genomic_DNA"/>
</dbReference>
<gene>
    <name evidence="1" type="ORF">FGO68_gene10074</name>
</gene>
<protein>
    <submittedName>
        <fullName evidence="1">Uncharacterized protein</fullName>
    </submittedName>
</protein>
<dbReference type="CDD" id="cd00064">
    <property type="entry name" value="FU"/>
    <property type="match status" value="1"/>
</dbReference>
<keyword evidence="2" id="KW-1185">Reference proteome</keyword>
<organism evidence="1 2">
    <name type="scientific">Halteria grandinella</name>
    <dbReference type="NCBI Taxonomy" id="5974"/>
    <lineage>
        <taxon>Eukaryota</taxon>
        <taxon>Sar</taxon>
        <taxon>Alveolata</taxon>
        <taxon>Ciliophora</taxon>
        <taxon>Intramacronucleata</taxon>
        <taxon>Spirotrichea</taxon>
        <taxon>Stichotrichia</taxon>
        <taxon>Sporadotrichida</taxon>
        <taxon>Halteriidae</taxon>
        <taxon>Halteria</taxon>
    </lineage>
</organism>
<evidence type="ECO:0000313" key="1">
    <source>
        <dbReference type="EMBL" id="TNV82037.1"/>
    </source>
</evidence>
<dbReference type="AlphaFoldDB" id="A0A8J8T4I6"/>
<comment type="caution">
    <text evidence="1">The sequence shown here is derived from an EMBL/GenBank/DDBJ whole genome shotgun (WGS) entry which is preliminary data.</text>
</comment>
<dbReference type="Proteomes" id="UP000785679">
    <property type="component" value="Unassembled WGS sequence"/>
</dbReference>
<sequence>MPCAASCLSCTMTFFFGIKTSETCLACADDSTLQQNSCKSKCTAPAVWDSTVSKCQTLTLRAISDTVFHCQQIKIISQLSDPETDITNPVWTTALANIYPPRDGDIYYSYNGRSSVSVEQIYLKEMPIKKKTNISYELTLKFSNGKLIKASIPITFIPEAHPMEIIDVNTSPKVYASRPFKLNLMLKDSCEETRRFYIGPTNFSCSLFGLGFEGWVPLPGPCQIEASKMYANTNYLLWMWYSYSPDFPALEYNWWFKTVHQDIDEVWCDFIPDFVRVKASNFMMINAPSFTGPRMDAYIEYSWQSGEVDYDVYSGEKLLLPPVENIQYGVNYTVTVSITSPPDQYYNGGWECETDIQFYQ</sequence>
<accession>A0A8J8T4I6</accession>
<name>A0A8J8T4I6_HALGN</name>
<dbReference type="InterPro" id="IPR009030">
    <property type="entry name" value="Growth_fac_rcpt_cys_sf"/>
</dbReference>
<proteinExistence type="predicted"/>